<dbReference type="Gene3D" id="3.90.70.10">
    <property type="entry name" value="Cysteine proteinases"/>
    <property type="match status" value="2"/>
</dbReference>
<feature type="domain" description="USP" evidence="1">
    <location>
        <begin position="1"/>
        <end position="297"/>
    </location>
</feature>
<dbReference type="GO" id="GO:0016579">
    <property type="term" value="P:protein deubiquitination"/>
    <property type="evidence" value="ECO:0007669"/>
    <property type="project" value="InterPro"/>
</dbReference>
<dbReference type="InterPro" id="IPR038765">
    <property type="entry name" value="Papain-like_cys_pep_sf"/>
</dbReference>
<dbReference type="GO" id="GO:0005634">
    <property type="term" value="C:nucleus"/>
    <property type="evidence" value="ECO:0007669"/>
    <property type="project" value="TreeGrafter"/>
</dbReference>
<dbReference type="PROSITE" id="PS50235">
    <property type="entry name" value="USP_3"/>
    <property type="match status" value="1"/>
</dbReference>
<evidence type="ECO:0000313" key="2">
    <source>
        <dbReference type="EMBL" id="CAI9769613.1"/>
    </source>
</evidence>
<dbReference type="GO" id="GO:0004843">
    <property type="term" value="F:cysteine-type deubiquitinase activity"/>
    <property type="evidence" value="ECO:0007669"/>
    <property type="project" value="InterPro"/>
</dbReference>
<organism evidence="2 3">
    <name type="scientific">Fraxinus pennsylvanica</name>
    <dbReference type="NCBI Taxonomy" id="56036"/>
    <lineage>
        <taxon>Eukaryota</taxon>
        <taxon>Viridiplantae</taxon>
        <taxon>Streptophyta</taxon>
        <taxon>Embryophyta</taxon>
        <taxon>Tracheophyta</taxon>
        <taxon>Spermatophyta</taxon>
        <taxon>Magnoliopsida</taxon>
        <taxon>eudicotyledons</taxon>
        <taxon>Gunneridae</taxon>
        <taxon>Pentapetalae</taxon>
        <taxon>asterids</taxon>
        <taxon>lamiids</taxon>
        <taxon>Lamiales</taxon>
        <taxon>Oleaceae</taxon>
        <taxon>Oleeae</taxon>
        <taxon>Fraxinus</taxon>
    </lineage>
</organism>
<name>A0AAD1ZGZ1_9LAMI</name>
<evidence type="ECO:0000313" key="3">
    <source>
        <dbReference type="Proteomes" id="UP000834106"/>
    </source>
</evidence>
<sequence length="297" mass="33166">MLEERPSEGSNADVEDVSFETGIVTDESVRPLIAALRKLFLETSPEADISISSVINPSSLLRSVCSKAPQFRGFLQHDSHEFLRCLLNGLNNEELSEKKHNNSSQDDWKSTNTDRTFVDAIFGGKLSSTNSLSNKIVNSTCLAADNLAKIMLQLFISVRLDWFIGFMSTGLVAGSWEDVGPGILLLHGKPPWAYNDTASITVKNLMEWKKYLPRVDNASVVLLEVCTERGEYEYRLIGLVEHLETMRGGHYVAYVRGGAKGENGDCVWYHASDAYVHVVSLEEVLRCEAYTLFYDQT</sequence>
<reference evidence="2" key="1">
    <citation type="submission" date="2023-05" db="EMBL/GenBank/DDBJ databases">
        <authorList>
            <person name="Huff M."/>
        </authorList>
    </citation>
    <scope>NUCLEOTIDE SEQUENCE</scope>
</reference>
<accession>A0AAD1ZGZ1</accession>
<dbReference type="InterPro" id="IPR050164">
    <property type="entry name" value="Peptidase_C19"/>
</dbReference>
<dbReference type="Proteomes" id="UP000834106">
    <property type="component" value="Chromosome 10"/>
</dbReference>
<dbReference type="GO" id="GO:0005829">
    <property type="term" value="C:cytosol"/>
    <property type="evidence" value="ECO:0007669"/>
    <property type="project" value="TreeGrafter"/>
</dbReference>
<dbReference type="SUPFAM" id="SSF54001">
    <property type="entry name" value="Cysteine proteinases"/>
    <property type="match status" value="1"/>
</dbReference>
<keyword evidence="3" id="KW-1185">Reference proteome</keyword>
<proteinExistence type="predicted"/>
<gene>
    <name evidence="2" type="ORF">FPE_LOCUS16677</name>
</gene>
<dbReference type="PANTHER" id="PTHR24006">
    <property type="entry name" value="UBIQUITIN CARBOXYL-TERMINAL HYDROLASE"/>
    <property type="match status" value="1"/>
</dbReference>
<evidence type="ECO:0000259" key="1">
    <source>
        <dbReference type="PROSITE" id="PS50235"/>
    </source>
</evidence>
<dbReference type="InterPro" id="IPR001394">
    <property type="entry name" value="Peptidase_C19_UCH"/>
</dbReference>
<protein>
    <recommendedName>
        <fullName evidence="1">USP domain-containing protein</fullName>
    </recommendedName>
</protein>
<dbReference type="PANTHER" id="PTHR24006:SF781">
    <property type="entry name" value="LD34905P"/>
    <property type="match status" value="1"/>
</dbReference>
<dbReference type="AlphaFoldDB" id="A0AAD1ZGZ1"/>
<dbReference type="EMBL" id="OU503045">
    <property type="protein sequence ID" value="CAI9769613.1"/>
    <property type="molecule type" value="Genomic_DNA"/>
</dbReference>
<dbReference type="Pfam" id="PF00443">
    <property type="entry name" value="UCH"/>
    <property type="match status" value="1"/>
</dbReference>
<dbReference type="InterPro" id="IPR028889">
    <property type="entry name" value="USP"/>
</dbReference>